<name>A0A8S1VTP0_9CILI</name>
<dbReference type="EMBL" id="CAJJDO010000071">
    <property type="protein sequence ID" value="CAD8179149.1"/>
    <property type="molecule type" value="Genomic_DNA"/>
</dbReference>
<keyword evidence="2" id="KW-1185">Reference proteome</keyword>
<sequence length="45" mass="5538">MLDIKFNDQMCKLYIIFTIYTQEHQFPGEKQMLLFLHILFLLCQQ</sequence>
<comment type="caution">
    <text evidence="1">The sequence shown here is derived from an EMBL/GenBank/DDBJ whole genome shotgun (WGS) entry which is preliminary data.</text>
</comment>
<reference evidence="1" key="1">
    <citation type="submission" date="2021-01" db="EMBL/GenBank/DDBJ databases">
        <authorList>
            <consortium name="Genoscope - CEA"/>
            <person name="William W."/>
        </authorList>
    </citation>
    <scope>NUCLEOTIDE SEQUENCE</scope>
</reference>
<protein>
    <submittedName>
        <fullName evidence="1">Uncharacterized protein</fullName>
    </submittedName>
</protein>
<accession>A0A8S1VTP0</accession>
<dbReference type="Proteomes" id="UP000689195">
    <property type="component" value="Unassembled WGS sequence"/>
</dbReference>
<organism evidence="1 2">
    <name type="scientific">Paramecium pentaurelia</name>
    <dbReference type="NCBI Taxonomy" id="43138"/>
    <lineage>
        <taxon>Eukaryota</taxon>
        <taxon>Sar</taxon>
        <taxon>Alveolata</taxon>
        <taxon>Ciliophora</taxon>
        <taxon>Intramacronucleata</taxon>
        <taxon>Oligohymenophorea</taxon>
        <taxon>Peniculida</taxon>
        <taxon>Parameciidae</taxon>
        <taxon>Paramecium</taxon>
    </lineage>
</organism>
<proteinExistence type="predicted"/>
<dbReference type="AlphaFoldDB" id="A0A8S1VTP0"/>
<gene>
    <name evidence="1" type="ORF">PPENT_87.1.T0710101</name>
</gene>
<evidence type="ECO:0000313" key="1">
    <source>
        <dbReference type="EMBL" id="CAD8179149.1"/>
    </source>
</evidence>
<evidence type="ECO:0000313" key="2">
    <source>
        <dbReference type="Proteomes" id="UP000689195"/>
    </source>
</evidence>